<sequence>MWSLKDLHLQPIAGEWRAGSSGESLKVMDPYHQKQLVEITQADCSDVERAFDAADRAQRQWADTSATHRAAVLRRVAELMEERKDELVEWLIRESGSTRIKAELEWNNAWEMSLEAAAMATRVQGTTAASSVPGKDHRVYRKPLGVIGVISPWNFPFHLTQRTIGPALALGNAVVLKPASDTPLTGGLLLARLYEEAGLPKGLLSVLVGAGSELGDPLVGHRLAKLISFTGSTEVGRQIAKGAVGGEHIKPVALELGGNSPFVVLDDADIDRAVRAAVVGKFMHQGQICIAINRIIVDASIHDAFVERFVERVKGLKVGDPSDADTVIGPIINDQQLDGLKDTIDRARESGARVALEGSLEGPCLHPWVFSHVSEEMDLACNEIFGPIAGIIKADGEAEAIRIANATEYGLSAAVFSGCPARGERVARQIESGMVHVNDMPVNDEPHMPFGGEKNSGIGRFNGDWVLNEMTTVQWVSVQHEPRDYPF</sequence>
<evidence type="ECO:0000256" key="2">
    <source>
        <dbReference type="ARBA" id="ARBA00023002"/>
    </source>
</evidence>
<dbReference type="FunFam" id="3.40.309.10:FF:000009">
    <property type="entry name" value="Aldehyde dehydrogenase A"/>
    <property type="match status" value="1"/>
</dbReference>
<evidence type="ECO:0000259" key="6">
    <source>
        <dbReference type="Pfam" id="PF00171"/>
    </source>
</evidence>
<dbReference type="RefSeq" id="WP_348827532.1">
    <property type="nucleotide sequence ID" value="NZ_CP098827.1"/>
</dbReference>
<dbReference type="PANTHER" id="PTHR42986">
    <property type="entry name" value="BENZALDEHYDE DEHYDROGENASE YFMT"/>
    <property type="match status" value="1"/>
</dbReference>
<reference evidence="7" key="1">
    <citation type="submission" date="2022-06" db="EMBL/GenBank/DDBJ databases">
        <title>A novel DMS-producing enzyme.</title>
        <authorList>
            <person name="Zhang Y."/>
        </authorList>
    </citation>
    <scope>NUCLEOTIDE SEQUENCE</scope>
    <source>
        <strain evidence="7">RT37</strain>
    </source>
</reference>
<keyword evidence="3" id="KW-0520">NAD</keyword>
<evidence type="ECO:0000256" key="4">
    <source>
        <dbReference type="PROSITE-ProRule" id="PRU10007"/>
    </source>
</evidence>
<dbReference type="PROSITE" id="PS00687">
    <property type="entry name" value="ALDEHYDE_DEHYDR_GLU"/>
    <property type="match status" value="1"/>
</dbReference>
<evidence type="ECO:0000256" key="3">
    <source>
        <dbReference type="ARBA" id="ARBA00023027"/>
    </source>
</evidence>
<proteinExistence type="inferred from homology"/>
<dbReference type="Gene3D" id="3.40.309.10">
    <property type="entry name" value="Aldehyde Dehydrogenase, Chain A, domain 2"/>
    <property type="match status" value="1"/>
</dbReference>
<evidence type="ECO:0000256" key="5">
    <source>
        <dbReference type="RuleBase" id="RU003345"/>
    </source>
</evidence>
<dbReference type="Gene3D" id="3.40.605.10">
    <property type="entry name" value="Aldehyde Dehydrogenase, Chain A, domain 1"/>
    <property type="match status" value="1"/>
</dbReference>
<dbReference type="InterPro" id="IPR016160">
    <property type="entry name" value="Ald_DH_CS_CYS"/>
</dbReference>
<protein>
    <submittedName>
        <fullName evidence="7">Aldehyde dehydrogenase family protein</fullName>
    </submittedName>
</protein>
<dbReference type="Pfam" id="PF00171">
    <property type="entry name" value="Aldedh"/>
    <property type="match status" value="1"/>
</dbReference>
<dbReference type="EMBL" id="CP098827">
    <property type="protein sequence ID" value="XBO71587.1"/>
    <property type="molecule type" value="Genomic_DNA"/>
</dbReference>
<name>A0AAU7KJE8_9GAMM</name>
<dbReference type="InterPro" id="IPR016162">
    <property type="entry name" value="Ald_DH_N"/>
</dbReference>
<dbReference type="GO" id="GO:0016620">
    <property type="term" value="F:oxidoreductase activity, acting on the aldehyde or oxo group of donors, NAD or NADP as acceptor"/>
    <property type="evidence" value="ECO:0007669"/>
    <property type="project" value="InterPro"/>
</dbReference>
<dbReference type="InterPro" id="IPR016163">
    <property type="entry name" value="Ald_DH_C"/>
</dbReference>
<accession>A0AAU7KJE8</accession>
<dbReference type="AlphaFoldDB" id="A0AAU7KJE8"/>
<feature type="domain" description="Aldehyde dehydrogenase" evidence="6">
    <location>
        <begin position="16"/>
        <end position="476"/>
    </location>
</feature>
<keyword evidence="2 5" id="KW-0560">Oxidoreductase</keyword>
<dbReference type="CDD" id="cd07151">
    <property type="entry name" value="ALDH_HBenzADH"/>
    <property type="match status" value="1"/>
</dbReference>
<dbReference type="InterPro" id="IPR029510">
    <property type="entry name" value="Ald_DH_CS_GLU"/>
</dbReference>
<dbReference type="InterPro" id="IPR016161">
    <property type="entry name" value="Ald_DH/histidinol_DH"/>
</dbReference>
<dbReference type="SUPFAM" id="SSF53720">
    <property type="entry name" value="ALDH-like"/>
    <property type="match status" value="1"/>
</dbReference>
<gene>
    <name evidence="7" type="ORF">NFG58_02385</name>
</gene>
<comment type="similarity">
    <text evidence="1 5">Belongs to the aldehyde dehydrogenase family.</text>
</comment>
<dbReference type="FunFam" id="3.40.605.10:FF:000007">
    <property type="entry name" value="NAD/NADP-dependent betaine aldehyde dehydrogenase"/>
    <property type="match status" value="1"/>
</dbReference>
<evidence type="ECO:0000256" key="1">
    <source>
        <dbReference type="ARBA" id="ARBA00009986"/>
    </source>
</evidence>
<evidence type="ECO:0000313" key="7">
    <source>
        <dbReference type="EMBL" id="XBO71587.1"/>
    </source>
</evidence>
<dbReference type="InterPro" id="IPR015590">
    <property type="entry name" value="Aldehyde_DH_dom"/>
</dbReference>
<feature type="active site" evidence="4">
    <location>
        <position position="255"/>
    </location>
</feature>
<dbReference type="PANTHER" id="PTHR42986:SF1">
    <property type="entry name" value="BENZALDEHYDE DEHYDROGENASE YFMT"/>
    <property type="match status" value="1"/>
</dbReference>
<dbReference type="PROSITE" id="PS00070">
    <property type="entry name" value="ALDEHYDE_DEHYDR_CYS"/>
    <property type="match status" value="1"/>
</dbReference>
<organism evidence="7">
    <name type="scientific">Halomonas sp. RT37</name>
    <dbReference type="NCBI Taxonomy" id="2950872"/>
    <lineage>
        <taxon>Bacteria</taxon>
        <taxon>Pseudomonadati</taxon>
        <taxon>Pseudomonadota</taxon>
        <taxon>Gammaproteobacteria</taxon>
        <taxon>Oceanospirillales</taxon>
        <taxon>Halomonadaceae</taxon>
        <taxon>Halomonas</taxon>
    </lineage>
</organism>